<keyword evidence="2" id="KW-1185">Reference proteome</keyword>
<name>E5A6J1_LEPMJ</name>
<gene>
    <name evidence="1" type="ORF">LEMA_uP084750.1</name>
</gene>
<proteinExistence type="predicted"/>
<dbReference type="EMBL" id="FP929135">
    <property type="protein sequence ID" value="CBX99236.1"/>
    <property type="molecule type" value="Genomic_DNA"/>
</dbReference>
<organism evidence="1 2">
    <name type="scientific">Leptosphaeria maculans (strain JN3 / isolate v23.1.3 / race Av1-4-5-6-7-8)</name>
    <name type="common">Blackleg fungus</name>
    <name type="synonym">Phoma lingam</name>
    <dbReference type="NCBI Taxonomy" id="985895"/>
    <lineage>
        <taxon>Eukaryota</taxon>
        <taxon>Fungi</taxon>
        <taxon>Dikarya</taxon>
        <taxon>Ascomycota</taxon>
        <taxon>Pezizomycotina</taxon>
        <taxon>Dothideomycetes</taxon>
        <taxon>Pleosporomycetidae</taxon>
        <taxon>Pleosporales</taxon>
        <taxon>Pleosporineae</taxon>
        <taxon>Leptosphaeriaceae</taxon>
        <taxon>Plenodomus</taxon>
        <taxon>Plenodomus lingam/Leptosphaeria maculans species complex</taxon>
    </lineage>
</organism>
<dbReference type="HOGENOM" id="CLU_2979553_0_0_1"/>
<sequence length="58" mass="6461">MTLFSDMANFADTVGRIEYCGAHKMEIAYNGNCDYCGRGMPAFKQAITECLTVLMEKV</sequence>
<dbReference type="InParanoid" id="E5A6J1"/>
<dbReference type="AlphaFoldDB" id="E5A6J1"/>
<evidence type="ECO:0000313" key="1">
    <source>
        <dbReference type="EMBL" id="CBX99236.1"/>
    </source>
</evidence>
<dbReference type="VEuPathDB" id="FungiDB:LEMA_uP084750.1"/>
<protein>
    <submittedName>
        <fullName evidence="1">Uncharacterized protein</fullName>
    </submittedName>
</protein>
<accession>E5A6J1</accession>
<evidence type="ECO:0000313" key="2">
    <source>
        <dbReference type="Proteomes" id="UP000002668"/>
    </source>
</evidence>
<dbReference type="Proteomes" id="UP000002668">
    <property type="component" value="Genome"/>
</dbReference>
<reference evidence="2" key="1">
    <citation type="journal article" date="2011" name="Nat. Commun.">
        <title>Effector diversification within compartments of the Leptosphaeria maculans genome affected by Repeat-Induced Point mutations.</title>
        <authorList>
            <person name="Rouxel T."/>
            <person name="Grandaubert J."/>
            <person name="Hane J.K."/>
            <person name="Hoede C."/>
            <person name="van de Wouw A.P."/>
            <person name="Couloux A."/>
            <person name="Dominguez V."/>
            <person name="Anthouard V."/>
            <person name="Bally P."/>
            <person name="Bourras S."/>
            <person name="Cozijnsen A.J."/>
            <person name="Ciuffetti L.M."/>
            <person name="Degrave A."/>
            <person name="Dilmaghani A."/>
            <person name="Duret L."/>
            <person name="Fudal I."/>
            <person name="Goodwin S.B."/>
            <person name="Gout L."/>
            <person name="Glaser N."/>
            <person name="Linglin J."/>
            <person name="Kema G.H.J."/>
            <person name="Lapalu N."/>
            <person name="Lawrence C.B."/>
            <person name="May K."/>
            <person name="Meyer M."/>
            <person name="Ollivier B."/>
            <person name="Poulain J."/>
            <person name="Schoch C.L."/>
            <person name="Simon A."/>
            <person name="Spatafora J.W."/>
            <person name="Stachowiak A."/>
            <person name="Turgeon B.G."/>
            <person name="Tyler B.M."/>
            <person name="Vincent D."/>
            <person name="Weissenbach J."/>
            <person name="Amselem J."/>
            <person name="Quesneville H."/>
            <person name="Oliver R.P."/>
            <person name="Wincker P."/>
            <person name="Balesdent M.-H."/>
            <person name="Howlett B.J."/>
        </authorList>
    </citation>
    <scope>NUCLEOTIDE SEQUENCE [LARGE SCALE GENOMIC DNA]</scope>
    <source>
        <strain evidence="2">JN3 / isolate v23.1.3 / race Av1-4-5-6-7-8</strain>
    </source>
</reference>